<feature type="non-terminal residue" evidence="2">
    <location>
        <position position="1"/>
    </location>
</feature>
<dbReference type="PANTHER" id="PTHR24014:SF4">
    <property type="entry name" value="2-OXOGLUTARATE AND IRON-DEPENDENT OXYGENASE DOMAIN-CONTAINING PROTEIN 2"/>
    <property type="match status" value="1"/>
</dbReference>
<name>A0A371E8S6_MUCPR</name>
<keyword evidence="3" id="KW-1185">Reference proteome</keyword>
<comment type="caution">
    <text evidence="2">The sequence shown here is derived from an EMBL/GenBank/DDBJ whole genome shotgun (WGS) entry which is preliminary data.</text>
</comment>
<dbReference type="Pfam" id="PF25238">
    <property type="entry name" value="OGFOD2-like"/>
    <property type="match status" value="1"/>
</dbReference>
<organism evidence="2 3">
    <name type="scientific">Mucuna pruriens</name>
    <name type="common">Velvet bean</name>
    <name type="synonym">Dolichos pruriens</name>
    <dbReference type="NCBI Taxonomy" id="157652"/>
    <lineage>
        <taxon>Eukaryota</taxon>
        <taxon>Viridiplantae</taxon>
        <taxon>Streptophyta</taxon>
        <taxon>Embryophyta</taxon>
        <taxon>Tracheophyta</taxon>
        <taxon>Spermatophyta</taxon>
        <taxon>Magnoliopsida</taxon>
        <taxon>eudicotyledons</taxon>
        <taxon>Gunneridae</taxon>
        <taxon>Pentapetalae</taxon>
        <taxon>rosids</taxon>
        <taxon>fabids</taxon>
        <taxon>Fabales</taxon>
        <taxon>Fabaceae</taxon>
        <taxon>Papilionoideae</taxon>
        <taxon>50 kb inversion clade</taxon>
        <taxon>NPAAA clade</taxon>
        <taxon>indigoferoid/millettioid clade</taxon>
        <taxon>Phaseoleae</taxon>
        <taxon>Mucuna</taxon>
    </lineage>
</organism>
<sequence>MRLRSSRRAQDKLFRSSSSKCRKTVLLTTKNIDYNNEKDIPVGDLSANKSKGRLMQNPHKNHKPETYDDLKLDFSPKIFSSLESYLPTVVLTTSRDDKVKYMHNILLDYLPPGTRYRPRYREIYVFDPTTFFVPTFLKAINDNTEQSFRSIMSEPAPGIFTFEMLQPYFCELLVSE</sequence>
<evidence type="ECO:0000256" key="1">
    <source>
        <dbReference type="ARBA" id="ARBA00022896"/>
    </source>
</evidence>
<dbReference type="EMBL" id="QJKJ01015514">
    <property type="protein sequence ID" value="RDX62408.1"/>
    <property type="molecule type" value="Genomic_DNA"/>
</dbReference>
<reference evidence="2" key="1">
    <citation type="submission" date="2018-05" db="EMBL/GenBank/DDBJ databases">
        <title>Draft genome of Mucuna pruriens seed.</title>
        <authorList>
            <person name="Nnadi N.E."/>
            <person name="Vos R."/>
            <person name="Hasami M.H."/>
            <person name="Devisetty U.K."/>
            <person name="Aguiy J.C."/>
        </authorList>
    </citation>
    <scope>NUCLEOTIDE SEQUENCE [LARGE SCALE GENOMIC DNA]</scope>
    <source>
        <strain evidence="2">JCA_2017</strain>
    </source>
</reference>
<protein>
    <submittedName>
        <fullName evidence="2">PKHD-type hydroxylase</fullName>
    </submittedName>
</protein>
<proteinExistence type="predicted"/>
<dbReference type="PANTHER" id="PTHR24014">
    <property type="entry name" value="2-OXOGLUTARATE AND IRON-DEPENDENT OXYGENASE DOMAIN-CONTAINING PROTEIN 2"/>
    <property type="match status" value="1"/>
</dbReference>
<keyword evidence="1" id="KW-0847">Vitamin C</keyword>
<dbReference type="STRING" id="157652.A0A371E8S6"/>
<evidence type="ECO:0000313" key="2">
    <source>
        <dbReference type="EMBL" id="RDX62408.1"/>
    </source>
</evidence>
<accession>A0A371E8S6</accession>
<feature type="non-terminal residue" evidence="2">
    <location>
        <position position="176"/>
    </location>
</feature>
<evidence type="ECO:0000313" key="3">
    <source>
        <dbReference type="Proteomes" id="UP000257109"/>
    </source>
</evidence>
<dbReference type="Proteomes" id="UP000257109">
    <property type="component" value="Unassembled WGS sequence"/>
</dbReference>
<dbReference type="GO" id="GO:0031418">
    <property type="term" value="F:L-ascorbic acid binding"/>
    <property type="evidence" value="ECO:0007669"/>
    <property type="project" value="UniProtKB-KW"/>
</dbReference>
<dbReference type="OrthoDB" id="1724339at2759"/>
<gene>
    <name evidence="2" type="ORF">CR513_59271</name>
</gene>
<dbReference type="AlphaFoldDB" id="A0A371E8S6"/>